<sequence>MNASQAFRARRGTYAPPDRCSAQFEGLFEMPNERANHDDDELRDIIDQKLTALIREMEDADWSAKDVAFAINDVLKSKWLDRMTALQDAREAVPKDFLSDGNEG</sequence>
<geneLocation type="plasmid" evidence="1 2">
    <name>unnamed1</name>
</geneLocation>
<reference evidence="1" key="1">
    <citation type="submission" date="2024-10" db="EMBL/GenBank/DDBJ databases">
        <title>Strain of Rhizobium-related bacteria isolated fromm roots of Vavilovia formosa.</title>
        <authorList>
            <person name="Kimeklis A."/>
            <person name="Afonin A."/>
        </authorList>
    </citation>
    <scope>NUCLEOTIDE SEQUENCE</scope>
    <source>
        <strain evidence="1">Vaf12</strain>
    </source>
</reference>
<proteinExistence type="predicted"/>
<name>A0ACD5FD17_RHILE</name>
<gene>
    <name evidence="1" type="ORF">A4A59_026880</name>
</gene>
<organism evidence="1 2">
    <name type="scientific">Rhizobium leguminosarum</name>
    <dbReference type="NCBI Taxonomy" id="384"/>
    <lineage>
        <taxon>Bacteria</taxon>
        <taxon>Pseudomonadati</taxon>
        <taxon>Pseudomonadota</taxon>
        <taxon>Alphaproteobacteria</taxon>
        <taxon>Hyphomicrobiales</taxon>
        <taxon>Rhizobiaceae</taxon>
        <taxon>Rhizobium/Agrobacterium group</taxon>
        <taxon>Rhizobium</taxon>
    </lineage>
</organism>
<keyword evidence="1" id="KW-0614">Plasmid</keyword>
<evidence type="ECO:0000313" key="1">
    <source>
        <dbReference type="EMBL" id="XKQ43216.1"/>
    </source>
</evidence>
<evidence type="ECO:0000313" key="2">
    <source>
        <dbReference type="Proteomes" id="UP000076193"/>
    </source>
</evidence>
<accession>A0ACD5FD17</accession>
<protein>
    <submittedName>
        <fullName evidence="1">Uncharacterized protein</fullName>
    </submittedName>
</protein>
<dbReference type="Proteomes" id="UP000076193">
    <property type="component" value="Plasmid unnamed1"/>
</dbReference>
<dbReference type="EMBL" id="CP171845">
    <property type="protein sequence ID" value="XKQ43216.1"/>
    <property type="molecule type" value="Genomic_DNA"/>
</dbReference>